<gene>
    <name evidence="1" type="ORF">JTE90_026935</name>
</gene>
<keyword evidence="2" id="KW-1185">Reference proteome</keyword>
<comment type="caution">
    <text evidence="1">The sequence shown here is derived from an EMBL/GenBank/DDBJ whole genome shotgun (WGS) entry which is preliminary data.</text>
</comment>
<dbReference type="AlphaFoldDB" id="A0AAV6TX87"/>
<name>A0AAV6TX87_9ARAC</name>
<protein>
    <submittedName>
        <fullName evidence="1">Uncharacterized protein</fullName>
    </submittedName>
</protein>
<reference evidence="1 2" key="1">
    <citation type="journal article" date="2022" name="Nat. Ecol. Evol.">
        <title>A masculinizing supergene underlies an exaggerated male reproductive morph in a spider.</title>
        <authorList>
            <person name="Hendrickx F."/>
            <person name="De Corte Z."/>
            <person name="Sonet G."/>
            <person name="Van Belleghem S.M."/>
            <person name="Kostlbacher S."/>
            <person name="Vangestel C."/>
        </authorList>
    </citation>
    <scope>NUCLEOTIDE SEQUENCE [LARGE SCALE GENOMIC DNA]</scope>
    <source>
        <strain evidence="1">W744_W776</strain>
    </source>
</reference>
<organism evidence="1 2">
    <name type="scientific">Oedothorax gibbosus</name>
    <dbReference type="NCBI Taxonomy" id="931172"/>
    <lineage>
        <taxon>Eukaryota</taxon>
        <taxon>Metazoa</taxon>
        <taxon>Ecdysozoa</taxon>
        <taxon>Arthropoda</taxon>
        <taxon>Chelicerata</taxon>
        <taxon>Arachnida</taxon>
        <taxon>Araneae</taxon>
        <taxon>Araneomorphae</taxon>
        <taxon>Entelegynae</taxon>
        <taxon>Araneoidea</taxon>
        <taxon>Linyphiidae</taxon>
        <taxon>Erigoninae</taxon>
        <taxon>Oedothorax</taxon>
    </lineage>
</organism>
<accession>A0AAV6TX87</accession>
<evidence type="ECO:0000313" key="1">
    <source>
        <dbReference type="EMBL" id="KAG8175951.1"/>
    </source>
</evidence>
<proteinExistence type="predicted"/>
<evidence type="ECO:0000313" key="2">
    <source>
        <dbReference type="Proteomes" id="UP000827092"/>
    </source>
</evidence>
<sequence>MFHIVSFPATVDIKEVAIIHNLWVLLDRKTCYFPLRGQHKKALKTAMKPDPKSWNIYNMRIIHTFASFCRQSSLRYCR</sequence>
<dbReference type="Proteomes" id="UP000827092">
    <property type="component" value="Unassembled WGS sequence"/>
</dbReference>
<dbReference type="EMBL" id="JAFNEN010000938">
    <property type="protein sequence ID" value="KAG8175951.1"/>
    <property type="molecule type" value="Genomic_DNA"/>
</dbReference>